<evidence type="ECO:0000313" key="3">
    <source>
        <dbReference type="EMBL" id="KAG2641723.1"/>
    </source>
</evidence>
<reference evidence="3" key="1">
    <citation type="submission" date="2020-05" db="EMBL/GenBank/DDBJ databases">
        <title>WGS assembly of Panicum virgatum.</title>
        <authorList>
            <person name="Lovell J.T."/>
            <person name="Jenkins J."/>
            <person name="Shu S."/>
            <person name="Juenger T.E."/>
            <person name="Schmutz J."/>
        </authorList>
    </citation>
    <scope>NUCLEOTIDE SEQUENCE</scope>
    <source>
        <strain evidence="3">AP13</strain>
    </source>
</reference>
<accession>A0A8T0WAN4</accession>
<dbReference type="InterPro" id="IPR046527">
    <property type="entry name" value="PIR2-like_helical"/>
</dbReference>
<proteinExistence type="predicted"/>
<evidence type="ECO:0000313" key="4">
    <source>
        <dbReference type="Proteomes" id="UP000823388"/>
    </source>
</evidence>
<sequence length="508" mass="55976">MRQFDFCSGTTVAAVETALRCAALVAEHPDPQLLVAGWKAISGLGLVEFLLISDTVAGITRLIQTGRGGDLQLEESWELAAGRLERLVPIGKELPPVRAAMKRMLLATIHGIYLKARGSLPSDELTHKYHRGILLGGYCYGPLDPVENIVVNSIWYEQTFPSSKGFRTSMISSSCLWLVAARSMYGLVSFLCARYPLLTPDLALQRLLVAGADLRRADPNLSDKPSDEELDWSESPQIGSGVDTAFIQRSVVHKMAVRATVPEAYAAAAAAAGAFHPSPDAQIHFLASPGCVHELKAISEALLQCVRDGNQMLRGQFRALCMRVSIMSHQQREPDPTEIDRDFYLLVSQRIARFWGQHDRINCKVVATLEEFNKTAASKYTLHVICGVNELVSGPHFSSDPEVRGYNPWTPQKYHHAHVNFLATTFDDCGNPIASLFFAQCDNHGLKLGASLWRGHAHPLNKSGTFIVRRQAIELCIQSRVGLLSLSYINQKQMSTRTTRSSGGEKIV</sequence>
<dbReference type="EMBL" id="CM029039">
    <property type="protein sequence ID" value="KAG2641723.1"/>
    <property type="molecule type" value="Genomic_DNA"/>
</dbReference>
<protein>
    <submittedName>
        <fullName evidence="3">Uncharacterized protein</fullName>
    </submittedName>
</protein>
<gene>
    <name evidence="3" type="ORF">PVAP13_2KG231700</name>
</gene>
<organism evidence="3 4">
    <name type="scientific">Panicum virgatum</name>
    <name type="common">Blackwell switchgrass</name>
    <dbReference type="NCBI Taxonomy" id="38727"/>
    <lineage>
        <taxon>Eukaryota</taxon>
        <taxon>Viridiplantae</taxon>
        <taxon>Streptophyta</taxon>
        <taxon>Embryophyta</taxon>
        <taxon>Tracheophyta</taxon>
        <taxon>Spermatophyta</taxon>
        <taxon>Magnoliopsida</taxon>
        <taxon>Liliopsida</taxon>
        <taxon>Poales</taxon>
        <taxon>Poaceae</taxon>
        <taxon>PACMAD clade</taxon>
        <taxon>Panicoideae</taxon>
        <taxon>Panicodae</taxon>
        <taxon>Paniceae</taxon>
        <taxon>Panicinae</taxon>
        <taxon>Panicum</taxon>
        <taxon>Panicum sect. Hiantes</taxon>
    </lineage>
</organism>
<dbReference type="Pfam" id="PF12274">
    <property type="entry name" value="DUF3615"/>
    <property type="match status" value="1"/>
</dbReference>
<feature type="domain" description="PIR2-like helical" evidence="2">
    <location>
        <begin position="108"/>
        <end position="220"/>
    </location>
</feature>
<evidence type="ECO:0000259" key="1">
    <source>
        <dbReference type="Pfam" id="PF12274"/>
    </source>
</evidence>
<dbReference type="AlphaFoldDB" id="A0A8T0WAN4"/>
<name>A0A8T0WAN4_PANVG</name>
<evidence type="ECO:0000259" key="2">
    <source>
        <dbReference type="Pfam" id="PF20235"/>
    </source>
</evidence>
<dbReference type="Proteomes" id="UP000823388">
    <property type="component" value="Chromosome 2K"/>
</dbReference>
<dbReference type="OrthoDB" id="688473at2759"/>
<feature type="domain" description="DUF3615" evidence="1">
    <location>
        <begin position="367"/>
        <end position="443"/>
    </location>
</feature>
<keyword evidence="4" id="KW-1185">Reference proteome</keyword>
<comment type="caution">
    <text evidence="3">The sequence shown here is derived from an EMBL/GenBank/DDBJ whole genome shotgun (WGS) entry which is preliminary data.</text>
</comment>
<dbReference type="Pfam" id="PF20235">
    <property type="entry name" value="PIR2-like_helical"/>
    <property type="match status" value="1"/>
</dbReference>
<dbReference type="InterPro" id="IPR022059">
    <property type="entry name" value="DUF3615"/>
</dbReference>
<dbReference type="PANTHER" id="PTHR33120">
    <property type="entry name" value="EXPRESSED PROTEIN-RELATED"/>
    <property type="match status" value="1"/>
</dbReference>
<dbReference type="PANTHER" id="PTHR33120:SF57">
    <property type="entry name" value="PIR2-LIKE HELICAL DOMAIN-CONTAINING PROTEIN"/>
    <property type="match status" value="1"/>
</dbReference>